<keyword evidence="1" id="KW-0676">Redox-active center</keyword>
<dbReference type="PROSITE" id="PS51352">
    <property type="entry name" value="THIOREDOXIN_2"/>
    <property type="match status" value="1"/>
</dbReference>
<evidence type="ECO:0000259" key="3">
    <source>
        <dbReference type="PROSITE" id="PS51352"/>
    </source>
</evidence>
<dbReference type="SUPFAM" id="SSF52833">
    <property type="entry name" value="Thioredoxin-like"/>
    <property type="match status" value="1"/>
</dbReference>
<feature type="chain" id="PRO_5025059540" evidence="2">
    <location>
        <begin position="21"/>
        <end position="163"/>
    </location>
</feature>
<dbReference type="KEGG" id="ncu:F0U83_10055"/>
<organism evidence="4 5">
    <name type="scientific">Neptunomonas concharum</name>
    <dbReference type="NCBI Taxonomy" id="1031538"/>
    <lineage>
        <taxon>Bacteria</taxon>
        <taxon>Pseudomonadati</taxon>
        <taxon>Pseudomonadota</taxon>
        <taxon>Gammaproteobacteria</taxon>
        <taxon>Oceanospirillales</taxon>
        <taxon>Oceanospirillaceae</taxon>
        <taxon>Neptunomonas</taxon>
    </lineage>
</organism>
<dbReference type="InterPro" id="IPR036249">
    <property type="entry name" value="Thioredoxin-like_sf"/>
</dbReference>
<reference evidence="4 5" key="1">
    <citation type="journal article" date="2019" name="Biochem. Eng. J.">
        <title>Metabolic engineering of the marine bacteria Neptunomonas concharum for the production of acetoin and meso-2,3-butanediol from acetate.</title>
        <authorList>
            <person name="Li W."/>
            <person name="Pu N."/>
            <person name="Liu C.-X."/>
            <person name="Yuan Q.-P."/>
            <person name="Li Z.-J."/>
        </authorList>
    </citation>
    <scope>NUCLEOTIDE SEQUENCE [LARGE SCALE GENOMIC DNA]</scope>
    <source>
        <strain evidence="4 5">JCM17730</strain>
    </source>
</reference>
<dbReference type="InterPro" id="IPR000866">
    <property type="entry name" value="AhpC/TSA"/>
</dbReference>
<dbReference type="Pfam" id="PF00578">
    <property type="entry name" value="AhpC-TSA"/>
    <property type="match status" value="1"/>
</dbReference>
<protein>
    <submittedName>
        <fullName evidence="4">TlpA family protein disulfide reductase</fullName>
    </submittedName>
</protein>
<name>A0A5P1RBP2_9GAMM</name>
<accession>A0A5P1RBP2</accession>
<feature type="signal peptide" evidence="2">
    <location>
        <begin position="1"/>
        <end position="20"/>
    </location>
</feature>
<dbReference type="CDD" id="cd02966">
    <property type="entry name" value="TlpA_like_family"/>
    <property type="match status" value="1"/>
</dbReference>
<evidence type="ECO:0000313" key="4">
    <source>
        <dbReference type="EMBL" id="QEQ97028.1"/>
    </source>
</evidence>
<keyword evidence="5" id="KW-1185">Reference proteome</keyword>
<dbReference type="InterPro" id="IPR017937">
    <property type="entry name" value="Thioredoxin_CS"/>
</dbReference>
<dbReference type="InterPro" id="IPR013766">
    <property type="entry name" value="Thioredoxin_domain"/>
</dbReference>
<dbReference type="InterPro" id="IPR050553">
    <property type="entry name" value="Thioredoxin_ResA/DsbE_sf"/>
</dbReference>
<evidence type="ECO:0000256" key="2">
    <source>
        <dbReference type="SAM" id="SignalP"/>
    </source>
</evidence>
<evidence type="ECO:0000313" key="5">
    <source>
        <dbReference type="Proteomes" id="UP000324760"/>
    </source>
</evidence>
<sequence length="163" mass="18514">MFFRHIFASLLIIFATFSYADDSMMFSELEFPNTEGDTVNMTDYKGKVVLLNFWATWCPPCVKEMPSMQRLKERYADDGFEIVAINAGEEPDVVDAFLLQLDTELTFPILLDQKGVSFIALGIKGLPMSFLLNKEGRSVMTFMGGREWDEKAQTDLIEAELAK</sequence>
<feature type="domain" description="Thioredoxin" evidence="3">
    <location>
        <begin position="20"/>
        <end position="162"/>
    </location>
</feature>
<dbReference type="Gene3D" id="3.40.30.10">
    <property type="entry name" value="Glutaredoxin"/>
    <property type="match status" value="1"/>
</dbReference>
<dbReference type="PANTHER" id="PTHR42852:SF13">
    <property type="entry name" value="PROTEIN DIPZ"/>
    <property type="match status" value="1"/>
</dbReference>
<dbReference type="GO" id="GO:0016209">
    <property type="term" value="F:antioxidant activity"/>
    <property type="evidence" value="ECO:0007669"/>
    <property type="project" value="InterPro"/>
</dbReference>
<dbReference type="PROSITE" id="PS00194">
    <property type="entry name" value="THIOREDOXIN_1"/>
    <property type="match status" value="1"/>
</dbReference>
<gene>
    <name evidence="4" type="ORF">F0U83_10055</name>
</gene>
<dbReference type="PANTHER" id="PTHR42852">
    <property type="entry name" value="THIOL:DISULFIDE INTERCHANGE PROTEIN DSBE"/>
    <property type="match status" value="1"/>
</dbReference>
<dbReference type="RefSeq" id="WP_138987662.1">
    <property type="nucleotide sequence ID" value="NZ_CP043869.1"/>
</dbReference>
<dbReference type="AlphaFoldDB" id="A0A5P1RBP2"/>
<proteinExistence type="predicted"/>
<keyword evidence="2" id="KW-0732">Signal</keyword>
<dbReference type="OrthoDB" id="9799347at2"/>
<dbReference type="Proteomes" id="UP000324760">
    <property type="component" value="Chromosome"/>
</dbReference>
<evidence type="ECO:0000256" key="1">
    <source>
        <dbReference type="ARBA" id="ARBA00023284"/>
    </source>
</evidence>
<dbReference type="EMBL" id="CP043869">
    <property type="protein sequence ID" value="QEQ97028.1"/>
    <property type="molecule type" value="Genomic_DNA"/>
</dbReference>
<dbReference type="GO" id="GO:0015036">
    <property type="term" value="F:disulfide oxidoreductase activity"/>
    <property type="evidence" value="ECO:0007669"/>
    <property type="project" value="UniProtKB-ARBA"/>
</dbReference>